<dbReference type="Gene3D" id="2.40.37.20">
    <property type="entry name" value="D-serine dehydratase-like domain"/>
    <property type="match status" value="1"/>
</dbReference>
<dbReference type="KEGG" id="bcv:Bcav_0092"/>
<feature type="region of interest" description="Disordered" evidence="3">
    <location>
        <begin position="1"/>
        <end position="28"/>
    </location>
</feature>
<keyword evidence="6" id="KW-1185">Reference proteome</keyword>
<evidence type="ECO:0000256" key="3">
    <source>
        <dbReference type="SAM" id="MobiDB-lite"/>
    </source>
</evidence>
<dbReference type="RefSeq" id="WP_012725137.1">
    <property type="nucleotide sequence ID" value="NC_012669.1"/>
</dbReference>
<dbReference type="InterPro" id="IPR001608">
    <property type="entry name" value="Ala_racemase_N"/>
</dbReference>
<evidence type="ECO:0000259" key="4">
    <source>
        <dbReference type="SMART" id="SM01119"/>
    </source>
</evidence>
<dbReference type="AlphaFoldDB" id="C5BUY3"/>
<dbReference type="OrthoDB" id="9811417at2"/>
<sequence>MAHASSSDALGTTPPRLGPEHKSFPPRAWGRTAAGAGLRLRDLATPVLTLDAAALEHNLATLAAWCAEHGVDLAPHGKTTMAPQLWHRQLDAGAWAITVATPWQAQVARAAGVPRILLANALVDPAGIAWAAFAVADDAGPTELLSWVDGVDGVARLEDALASHGAPVPLDVLVELGTARTGARGVDAALAVAAAVRRSPHLRLAGVAGYEGAAAHDRSDEAVAAVRAYVADVVALHDAVDGSYEVPTPVLTLGGSAFPDLVVDGVAGLRDGVRVVLRSGAYVLHDDGFYASVTPFGRGAAGGDVPLRSAMHAWARVVSRPERGLALLDAGKRDVPYDEGLPTPQLVAGAGVVGRAALAGAHVSALNDQHAFLRLPRDDAWGAADDPLGVGAVVRLGLSHPCTAMDKWRLVPVVVGSADEDPDLDAPVTDAVATYF</sequence>
<dbReference type="InterPro" id="IPR042208">
    <property type="entry name" value="D-ser_dehydrat-like_sf"/>
</dbReference>
<dbReference type="STRING" id="471853.Bcav_0092"/>
<evidence type="ECO:0000256" key="2">
    <source>
        <dbReference type="ARBA" id="ARBA00023239"/>
    </source>
</evidence>
<keyword evidence="2" id="KW-0456">Lyase</keyword>
<proteinExistence type="inferred from homology"/>
<reference evidence="5 6" key="1">
    <citation type="journal article" date="2009" name="Stand. Genomic Sci.">
        <title>Complete genome sequence of Beutenbergia cavernae type strain (HKI 0122).</title>
        <authorList>
            <person name="Land M."/>
            <person name="Pukall R."/>
            <person name="Abt B."/>
            <person name="Goker M."/>
            <person name="Rohde M."/>
            <person name="Glavina Del Rio T."/>
            <person name="Tice H."/>
            <person name="Copeland A."/>
            <person name="Cheng J.F."/>
            <person name="Lucas S."/>
            <person name="Chen F."/>
            <person name="Nolan M."/>
            <person name="Bruce D."/>
            <person name="Goodwin L."/>
            <person name="Pitluck S."/>
            <person name="Ivanova N."/>
            <person name="Mavromatis K."/>
            <person name="Ovchinnikova G."/>
            <person name="Pati A."/>
            <person name="Chen A."/>
            <person name="Palaniappan K."/>
            <person name="Hauser L."/>
            <person name="Chang Y.J."/>
            <person name="Jefferies C.C."/>
            <person name="Saunders E."/>
            <person name="Brettin T."/>
            <person name="Detter J.C."/>
            <person name="Han C."/>
            <person name="Chain P."/>
            <person name="Bristow J."/>
            <person name="Eisen J.A."/>
            <person name="Markowitz V."/>
            <person name="Hugenholtz P."/>
            <person name="Kyrpides N.C."/>
            <person name="Klenk H.P."/>
            <person name="Lapidus A."/>
        </authorList>
    </citation>
    <scope>NUCLEOTIDE SEQUENCE [LARGE SCALE GENOMIC DNA]</scope>
    <source>
        <strain evidence="6">ATCC BAA-8 / DSM 12333 / NBRC 16432</strain>
    </source>
</reference>
<dbReference type="SMART" id="SM01119">
    <property type="entry name" value="D-ser_dehydrat"/>
    <property type="match status" value="1"/>
</dbReference>
<dbReference type="InterPro" id="IPR029066">
    <property type="entry name" value="PLP-binding_barrel"/>
</dbReference>
<evidence type="ECO:0000313" key="6">
    <source>
        <dbReference type="Proteomes" id="UP000007962"/>
    </source>
</evidence>
<dbReference type="eggNOG" id="COG3616">
    <property type="taxonomic scope" value="Bacteria"/>
</dbReference>
<feature type="domain" description="D-serine dehydratase-like" evidence="4">
    <location>
        <begin position="310"/>
        <end position="415"/>
    </location>
</feature>
<dbReference type="EMBL" id="CP001618">
    <property type="protein sequence ID" value="ACQ78357.1"/>
    <property type="molecule type" value="Genomic_DNA"/>
</dbReference>
<protein>
    <submittedName>
        <fullName evidence="5">Alanine racemase domain protein</fullName>
    </submittedName>
</protein>
<dbReference type="InterPro" id="IPR051466">
    <property type="entry name" value="D-amino_acid_metab_enzyme"/>
</dbReference>
<dbReference type="InterPro" id="IPR026956">
    <property type="entry name" value="D-ser_dehydrat-like_dom"/>
</dbReference>
<dbReference type="PANTHER" id="PTHR28004:SF8">
    <property type="entry name" value="D-SERINE DEAMINASE"/>
    <property type="match status" value="1"/>
</dbReference>
<accession>C5BUY3</accession>
<dbReference type="Pfam" id="PF14031">
    <property type="entry name" value="D-ser_dehydrat"/>
    <property type="match status" value="1"/>
</dbReference>
<name>C5BUY3_BEUC1</name>
<comment type="similarity">
    <text evidence="1">Belongs to the DSD1 family.</text>
</comment>
<feature type="compositionally biased region" description="Polar residues" evidence="3">
    <location>
        <begin position="1"/>
        <end position="10"/>
    </location>
</feature>
<dbReference type="Pfam" id="PF01168">
    <property type="entry name" value="Ala_racemase_N"/>
    <property type="match status" value="1"/>
</dbReference>
<dbReference type="Proteomes" id="UP000007962">
    <property type="component" value="Chromosome"/>
</dbReference>
<dbReference type="Gene3D" id="3.20.20.10">
    <property type="entry name" value="Alanine racemase"/>
    <property type="match status" value="1"/>
</dbReference>
<dbReference type="GO" id="GO:0016829">
    <property type="term" value="F:lyase activity"/>
    <property type="evidence" value="ECO:0007669"/>
    <property type="project" value="UniProtKB-KW"/>
</dbReference>
<evidence type="ECO:0000313" key="5">
    <source>
        <dbReference type="EMBL" id="ACQ78357.1"/>
    </source>
</evidence>
<dbReference type="PANTHER" id="PTHR28004">
    <property type="entry name" value="ZGC:162816-RELATED"/>
    <property type="match status" value="1"/>
</dbReference>
<dbReference type="HOGENOM" id="CLU_031639_3_0_11"/>
<gene>
    <name evidence="5" type="ordered locus">Bcav_0092</name>
</gene>
<organism evidence="5 6">
    <name type="scientific">Beutenbergia cavernae (strain ATCC BAA-8 / DSM 12333 / CCUG 43141 / JCM 11478 / NBRC 16432 / NCIMB 13614 / HKI 0122)</name>
    <dbReference type="NCBI Taxonomy" id="471853"/>
    <lineage>
        <taxon>Bacteria</taxon>
        <taxon>Bacillati</taxon>
        <taxon>Actinomycetota</taxon>
        <taxon>Actinomycetes</taxon>
        <taxon>Micrococcales</taxon>
        <taxon>Beutenbergiaceae</taxon>
        <taxon>Beutenbergia</taxon>
    </lineage>
</organism>
<dbReference type="SUPFAM" id="SSF51419">
    <property type="entry name" value="PLP-binding barrel"/>
    <property type="match status" value="1"/>
</dbReference>
<evidence type="ECO:0000256" key="1">
    <source>
        <dbReference type="ARBA" id="ARBA00005323"/>
    </source>
</evidence>